<dbReference type="PROSITE" id="PS51371">
    <property type="entry name" value="CBS"/>
    <property type="match status" value="2"/>
</dbReference>
<keyword evidence="3 8" id="KW-0812">Transmembrane</keyword>
<dbReference type="InterPro" id="IPR046342">
    <property type="entry name" value="CBS_dom_sf"/>
</dbReference>
<dbReference type="SUPFAM" id="SSF54631">
    <property type="entry name" value="CBS-domain pair"/>
    <property type="match status" value="1"/>
</dbReference>
<keyword evidence="4" id="KW-0677">Repeat</keyword>
<feature type="domain" description="CBS" evidence="10">
    <location>
        <begin position="289"/>
        <end position="347"/>
    </location>
</feature>
<dbReference type="EMBL" id="JAFDST010000006">
    <property type="protein sequence ID" value="MBP1083663.1"/>
    <property type="molecule type" value="Genomic_DNA"/>
</dbReference>
<evidence type="ECO:0000256" key="3">
    <source>
        <dbReference type="ARBA" id="ARBA00022692"/>
    </source>
</evidence>
<protein>
    <submittedName>
        <fullName evidence="12">CBS domain containing-hemolysin-like protein</fullName>
    </submittedName>
</protein>
<dbReference type="PANTHER" id="PTHR43099">
    <property type="entry name" value="UPF0053 PROTEIN YRKA"/>
    <property type="match status" value="1"/>
</dbReference>
<evidence type="ECO:0000313" key="12">
    <source>
        <dbReference type="EMBL" id="MBP1083663.1"/>
    </source>
</evidence>
<organism evidence="12 13">
    <name type="scientific">Bacillus capparidis</name>
    <dbReference type="NCBI Taxonomy" id="1840411"/>
    <lineage>
        <taxon>Bacteria</taxon>
        <taxon>Bacillati</taxon>
        <taxon>Bacillota</taxon>
        <taxon>Bacilli</taxon>
        <taxon>Bacillales</taxon>
        <taxon>Bacillaceae</taxon>
        <taxon>Bacillus</taxon>
    </lineage>
</organism>
<evidence type="ECO:0000256" key="8">
    <source>
        <dbReference type="PROSITE-ProRule" id="PRU01193"/>
    </source>
</evidence>
<evidence type="ECO:0000256" key="7">
    <source>
        <dbReference type="PROSITE-ProRule" id="PRU00703"/>
    </source>
</evidence>
<comment type="caution">
    <text evidence="12">The sequence shown here is derived from an EMBL/GenBank/DDBJ whole genome shotgun (WGS) entry which is preliminary data.</text>
</comment>
<keyword evidence="7" id="KW-0129">CBS domain</keyword>
<evidence type="ECO:0000256" key="9">
    <source>
        <dbReference type="SAM" id="Phobius"/>
    </source>
</evidence>
<evidence type="ECO:0000256" key="5">
    <source>
        <dbReference type="ARBA" id="ARBA00022989"/>
    </source>
</evidence>
<dbReference type="PROSITE" id="PS51846">
    <property type="entry name" value="CNNM"/>
    <property type="match status" value="1"/>
</dbReference>
<evidence type="ECO:0000259" key="11">
    <source>
        <dbReference type="PROSITE" id="PS51846"/>
    </source>
</evidence>
<feature type="domain" description="CBS" evidence="10">
    <location>
        <begin position="220"/>
        <end position="280"/>
    </location>
</feature>
<dbReference type="InterPro" id="IPR002550">
    <property type="entry name" value="CNNM"/>
</dbReference>
<keyword evidence="13" id="KW-1185">Reference proteome</keyword>
<reference evidence="12 13" key="1">
    <citation type="submission" date="2021-01" db="EMBL/GenBank/DDBJ databases">
        <title>Genomic Encyclopedia of Type Strains, Phase IV (KMG-IV): sequencing the most valuable type-strain genomes for metagenomic binning, comparative biology and taxonomic classification.</title>
        <authorList>
            <person name="Goeker M."/>
        </authorList>
    </citation>
    <scope>NUCLEOTIDE SEQUENCE [LARGE SCALE GENOMIC DNA]</scope>
    <source>
        <strain evidence="12 13">DSM 103394</strain>
    </source>
</reference>
<dbReference type="InterPro" id="IPR051676">
    <property type="entry name" value="UPF0053_domain"/>
</dbReference>
<keyword evidence="2" id="KW-1003">Cell membrane</keyword>
<evidence type="ECO:0000256" key="2">
    <source>
        <dbReference type="ARBA" id="ARBA00022475"/>
    </source>
</evidence>
<name>A0ABS4D249_9BACI</name>
<sequence>MDDIDNLIYIGILIALTAFFVASEFAIVRVRGSKIDQLVTKGNKQAVLAKKITKDSDQYLSVCQLGITITALGLGWLGEPTFERLLRPLFGYMNLPDSLVSIITFGTAFGAITFLHVVIGELAPKTLAIQKSEKLTLWFSRPLHFFYIMMYPVILVLNGSARLLTGIFGLKMVSEHEAHSEEELKLILSESLKSGEINPSEYKFVNKIFEFDKQIAKDIMIPRTKLIAVKNDMSIIDVLKTVSHQKFTRYPVENGDKDHIIGMLNTKQLFIDLMFMSDDEVSRLSVKDYTRPVIEANEHIPLRELLKRMQRERIPMAILIDEYGGTAGLVTIEDILEEIVGDSSNEFNKNEELLTKKQTDDSFILDGTIESQPNFIEEEHNAIGGLMLNQRNSRSRVNLSRMNEQ</sequence>
<feature type="transmembrane region" description="Helical" evidence="9">
    <location>
        <begin position="98"/>
        <end position="123"/>
    </location>
</feature>
<evidence type="ECO:0000256" key="1">
    <source>
        <dbReference type="ARBA" id="ARBA00004651"/>
    </source>
</evidence>
<evidence type="ECO:0000259" key="10">
    <source>
        <dbReference type="PROSITE" id="PS51371"/>
    </source>
</evidence>
<dbReference type="InterPro" id="IPR000644">
    <property type="entry name" value="CBS_dom"/>
</dbReference>
<dbReference type="CDD" id="cd04590">
    <property type="entry name" value="CBS_pair_CorC_HlyC_assoc"/>
    <property type="match status" value="1"/>
</dbReference>
<dbReference type="InterPro" id="IPR044751">
    <property type="entry name" value="Ion_transp-like_CBS"/>
</dbReference>
<dbReference type="RefSeq" id="WP_053602313.1">
    <property type="nucleotide sequence ID" value="NZ_JAFDST010000006.1"/>
</dbReference>
<evidence type="ECO:0000256" key="4">
    <source>
        <dbReference type="ARBA" id="ARBA00022737"/>
    </source>
</evidence>
<dbReference type="Gene3D" id="3.10.580.10">
    <property type="entry name" value="CBS-domain"/>
    <property type="match status" value="1"/>
</dbReference>
<keyword evidence="6 8" id="KW-0472">Membrane</keyword>
<dbReference type="Pfam" id="PF01595">
    <property type="entry name" value="CNNM"/>
    <property type="match status" value="1"/>
</dbReference>
<accession>A0ABS4D249</accession>
<dbReference type="Pfam" id="PF00571">
    <property type="entry name" value="CBS"/>
    <property type="match status" value="2"/>
</dbReference>
<feature type="transmembrane region" description="Helical" evidence="9">
    <location>
        <begin position="6"/>
        <end position="28"/>
    </location>
</feature>
<proteinExistence type="predicted"/>
<evidence type="ECO:0000313" key="13">
    <source>
        <dbReference type="Proteomes" id="UP000674416"/>
    </source>
</evidence>
<dbReference type="PANTHER" id="PTHR43099:SF2">
    <property type="entry name" value="UPF0053 PROTEIN YRKA"/>
    <property type="match status" value="1"/>
</dbReference>
<evidence type="ECO:0000256" key="6">
    <source>
        <dbReference type="ARBA" id="ARBA00023136"/>
    </source>
</evidence>
<feature type="transmembrane region" description="Helical" evidence="9">
    <location>
        <begin position="59"/>
        <end position="78"/>
    </location>
</feature>
<keyword evidence="5 8" id="KW-1133">Transmembrane helix</keyword>
<dbReference type="Proteomes" id="UP000674416">
    <property type="component" value="Unassembled WGS sequence"/>
</dbReference>
<feature type="transmembrane region" description="Helical" evidence="9">
    <location>
        <begin position="144"/>
        <end position="164"/>
    </location>
</feature>
<gene>
    <name evidence="12" type="ORF">JOC74_004191</name>
</gene>
<feature type="domain" description="CNNM transmembrane" evidence="11">
    <location>
        <begin position="1"/>
        <end position="201"/>
    </location>
</feature>
<comment type="subcellular location">
    <subcellularLocation>
        <location evidence="1">Cell membrane</location>
        <topology evidence="1">Multi-pass membrane protein</topology>
    </subcellularLocation>
</comment>